<dbReference type="OrthoDB" id="955522at2"/>
<evidence type="ECO:0000313" key="1">
    <source>
        <dbReference type="EMBL" id="SEL48690.1"/>
    </source>
</evidence>
<evidence type="ECO:0008006" key="3">
    <source>
        <dbReference type="Google" id="ProtNLM"/>
    </source>
</evidence>
<dbReference type="PROSITE" id="PS51257">
    <property type="entry name" value="PROKAR_LIPOPROTEIN"/>
    <property type="match status" value="1"/>
</dbReference>
<keyword evidence="2" id="KW-1185">Reference proteome</keyword>
<name>A0A1H7QKP1_OLID1</name>
<dbReference type="AlphaFoldDB" id="A0A1H7QKP1"/>
<evidence type="ECO:0000313" key="2">
    <source>
        <dbReference type="Proteomes" id="UP000199421"/>
    </source>
</evidence>
<dbReference type="STRING" id="407022.SAMN05661044_02637"/>
<reference evidence="2" key="1">
    <citation type="submission" date="2016-10" db="EMBL/GenBank/DDBJ databases">
        <authorList>
            <person name="Varghese N."/>
            <person name="Submissions S."/>
        </authorList>
    </citation>
    <scope>NUCLEOTIDE SEQUENCE [LARGE SCALE GENOMIC DNA]</scope>
    <source>
        <strain evidence="2">DSM 18733</strain>
    </source>
</reference>
<organism evidence="1 2">
    <name type="scientific">Olivibacter domesticus</name>
    <name type="common">Pseudosphingobacterium domesticum</name>
    <dbReference type="NCBI Taxonomy" id="407022"/>
    <lineage>
        <taxon>Bacteria</taxon>
        <taxon>Pseudomonadati</taxon>
        <taxon>Bacteroidota</taxon>
        <taxon>Sphingobacteriia</taxon>
        <taxon>Sphingobacteriales</taxon>
        <taxon>Sphingobacteriaceae</taxon>
        <taxon>Olivibacter</taxon>
    </lineage>
</organism>
<protein>
    <recommendedName>
        <fullName evidence="3">Lipocalin-like domain-containing protein</fullName>
    </recommendedName>
</protein>
<accession>A0A1H7QKP1</accession>
<dbReference type="RefSeq" id="WP_093324941.1">
    <property type="nucleotide sequence ID" value="NZ_FOAF01000002.1"/>
</dbReference>
<sequence length="132" mass="15046">MKKSTTLYLLCIFLFSACEKDDTLSTPLQGKWILTETLADPGDGSGEWKTVSEDSVAYIIFNQDGSLQTNLYPKMEHYRVKDSIYLEIGITSQKNPILYRYQIDQNSLLLNPPCIEACGLRFVRTNKDLLNN</sequence>
<dbReference type="EMBL" id="FOAF01000002">
    <property type="protein sequence ID" value="SEL48690.1"/>
    <property type="molecule type" value="Genomic_DNA"/>
</dbReference>
<dbReference type="Proteomes" id="UP000199421">
    <property type="component" value="Unassembled WGS sequence"/>
</dbReference>
<gene>
    <name evidence="1" type="ORF">SAMN05661044_02637</name>
</gene>
<proteinExistence type="predicted"/>